<evidence type="ECO:0000259" key="14">
    <source>
        <dbReference type="Pfam" id="PF08407"/>
    </source>
</evidence>
<feature type="transmembrane region" description="Helical" evidence="13">
    <location>
        <begin position="430"/>
        <end position="446"/>
    </location>
</feature>
<keyword evidence="3 13" id="KW-1003">Cell membrane</keyword>
<dbReference type="OrthoDB" id="26569at2759"/>
<comment type="function">
    <text evidence="10 13">Polymerizes chitin, a structural polymer of the cell wall and septum, by transferring the sugar moiety of UDP-GlcNAc to the non-reducing end of the growing chitin polymer.</text>
</comment>
<evidence type="ECO:0000256" key="13">
    <source>
        <dbReference type="RuleBase" id="RU366040"/>
    </source>
</evidence>
<dbReference type="GO" id="GO:0005886">
    <property type="term" value="C:plasma membrane"/>
    <property type="evidence" value="ECO:0007669"/>
    <property type="project" value="UniProtKB-SubCell"/>
</dbReference>
<keyword evidence="4 13" id="KW-0328">Glycosyltransferase</keyword>
<comment type="similarity">
    <text evidence="11">Belongs to the chitin synthase family. Class III subfamily.</text>
</comment>
<dbReference type="GO" id="GO:0004100">
    <property type="term" value="F:chitin synthase activity"/>
    <property type="evidence" value="ECO:0007669"/>
    <property type="project" value="UniProtKB-UniRule"/>
</dbReference>
<evidence type="ECO:0000313" key="15">
    <source>
        <dbReference type="EMBL" id="KAF9463744.1"/>
    </source>
</evidence>
<gene>
    <name evidence="15" type="ORF">BDZ94DRAFT_1163307</name>
</gene>
<dbReference type="Pfam" id="PF01644">
    <property type="entry name" value="Chitin_synth_1"/>
    <property type="match status" value="1"/>
</dbReference>
<evidence type="ECO:0000256" key="5">
    <source>
        <dbReference type="ARBA" id="ARBA00022679"/>
    </source>
</evidence>
<dbReference type="CDD" id="cd04190">
    <property type="entry name" value="Chitin_synth_C"/>
    <property type="match status" value="1"/>
</dbReference>
<dbReference type="AlphaFoldDB" id="A0A9P5Y6T4"/>
<accession>A0A9P5Y6T4</accession>
<feature type="transmembrane region" description="Helical" evidence="13">
    <location>
        <begin position="515"/>
        <end position="532"/>
    </location>
</feature>
<evidence type="ECO:0000256" key="3">
    <source>
        <dbReference type="ARBA" id="ARBA00022475"/>
    </source>
</evidence>
<organism evidence="15 16">
    <name type="scientific">Collybia nuda</name>
    <dbReference type="NCBI Taxonomy" id="64659"/>
    <lineage>
        <taxon>Eukaryota</taxon>
        <taxon>Fungi</taxon>
        <taxon>Dikarya</taxon>
        <taxon>Basidiomycota</taxon>
        <taxon>Agaricomycotina</taxon>
        <taxon>Agaricomycetes</taxon>
        <taxon>Agaricomycetidae</taxon>
        <taxon>Agaricales</taxon>
        <taxon>Tricholomatineae</taxon>
        <taxon>Clitocybaceae</taxon>
        <taxon>Collybia</taxon>
    </lineage>
</organism>
<name>A0A9P5Y6T4_9AGAR</name>
<feature type="transmembrane region" description="Helical" evidence="13">
    <location>
        <begin position="619"/>
        <end position="639"/>
    </location>
</feature>
<keyword evidence="7 13" id="KW-1133">Transmembrane helix</keyword>
<dbReference type="SUPFAM" id="SSF53448">
    <property type="entry name" value="Nucleotide-diphospho-sugar transferases"/>
    <property type="match status" value="1"/>
</dbReference>
<reference evidence="15" key="1">
    <citation type="submission" date="2020-11" db="EMBL/GenBank/DDBJ databases">
        <authorList>
            <consortium name="DOE Joint Genome Institute"/>
            <person name="Ahrendt S."/>
            <person name="Riley R."/>
            <person name="Andreopoulos W."/>
            <person name="Labutti K."/>
            <person name="Pangilinan J."/>
            <person name="Ruiz-Duenas F.J."/>
            <person name="Barrasa J.M."/>
            <person name="Sanchez-Garcia M."/>
            <person name="Camarero S."/>
            <person name="Miyauchi S."/>
            <person name="Serrano A."/>
            <person name="Linde D."/>
            <person name="Babiker R."/>
            <person name="Drula E."/>
            <person name="Ayuso-Fernandez I."/>
            <person name="Pacheco R."/>
            <person name="Padilla G."/>
            <person name="Ferreira P."/>
            <person name="Barriuso J."/>
            <person name="Kellner H."/>
            <person name="Castanera R."/>
            <person name="Alfaro M."/>
            <person name="Ramirez L."/>
            <person name="Pisabarro A.G."/>
            <person name="Kuo A."/>
            <person name="Tritt A."/>
            <person name="Lipzen A."/>
            <person name="He G."/>
            <person name="Yan M."/>
            <person name="Ng V."/>
            <person name="Cullen D."/>
            <person name="Martin F."/>
            <person name="Rosso M.-N."/>
            <person name="Henrissat B."/>
            <person name="Hibbett D."/>
            <person name="Martinez A.T."/>
            <person name="Grigoriev I.V."/>
        </authorList>
    </citation>
    <scope>NUCLEOTIDE SEQUENCE</scope>
    <source>
        <strain evidence="15">CBS 247.69</strain>
    </source>
</reference>
<evidence type="ECO:0000256" key="11">
    <source>
        <dbReference type="ARBA" id="ARBA00038055"/>
    </source>
</evidence>
<dbReference type="PANTHER" id="PTHR22914:SF11">
    <property type="entry name" value="CHITIN SYNTHASE B"/>
    <property type="match status" value="1"/>
</dbReference>
<evidence type="ECO:0000256" key="6">
    <source>
        <dbReference type="ARBA" id="ARBA00022692"/>
    </source>
</evidence>
<keyword evidence="6 13" id="KW-0812">Transmembrane</keyword>
<protein>
    <recommendedName>
        <fullName evidence="2 13">Chitin synthase</fullName>
        <ecNumber evidence="2 13">2.4.1.16</ecNumber>
    </recommendedName>
</protein>
<dbReference type="InterPro" id="IPR029044">
    <property type="entry name" value="Nucleotide-diphossugar_trans"/>
</dbReference>
<dbReference type="Pfam" id="PF08407">
    <property type="entry name" value="Chitin_synth_1N"/>
    <property type="match status" value="1"/>
</dbReference>
<evidence type="ECO:0000256" key="10">
    <source>
        <dbReference type="ARBA" id="ARBA00024009"/>
    </source>
</evidence>
<evidence type="ECO:0000256" key="4">
    <source>
        <dbReference type="ARBA" id="ARBA00022676"/>
    </source>
</evidence>
<evidence type="ECO:0000313" key="16">
    <source>
        <dbReference type="Proteomes" id="UP000807353"/>
    </source>
</evidence>
<comment type="subcellular location">
    <subcellularLocation>
        <location evidence="1 13">Cell membrane</location>
        <topology evidence="1 13">Multi-pass membrane protein</topology>
    </subcellularLocation>
</comment>
<dbReference type="GO" id="GO:0071555">
    <property type="term" value="P:cell wall organization"/>
    <property type="evidence" value="ECO:0007669"/>
    <property type="project" value="UniProtKB-KW"/>
</dbReference>
<evidence type="ECO:0000256" key="12">
    <source>
        <dbReference type="ARBA" id="ARBA00048014"/>
    </source>
</evidence>
<dbReference type="InterPro" id="IPR013616">
    <property type="entry name" value="Chitin_synth_N"/>
</dbReference>
<dbReference type="EC" id="2.4.1.16" evidence="2 13"/>
<feature type="domain" description="Chitin synthase N-terminal" evidence="14">
    <location>
        <begin position="33"/>
        <end position="102"/>
    </location>
</feature>
<sequence>MHSDNPYGSRASVISLDSGWRRRQRQAVKRGIKRKVKLTKGHFIAEYQVPTAVKNAIEPVYAANRTTEFSHMRYTAATCDPDDFTEANGFSLRTKLYNRETELLIAVTSYNEDKTLYARTLHGVMMNIRDICKTKQSTFWRKDAEEGLPNWQKITVALIVDGLDEMDKTVLDILATVGVYQDGIMKKQVDGQDTVAHIFEYTTQLSVDAKPQLVLPQGDDPLNLVPVQIILVIKAKNQKKINSHRWLFNAIGRILEPEVCVLIDAGTKPGHKSIYYLWEAFHNDRHLGGCCGEIHAMLKGGKKLLNPLVAAQNFEYKMSNILDKPLESSFGYVSVLPGAFSAYRYRAIQGRPLEQYFHGDHSLAARLGDKGINGMSIFQKNMFLAEDRILCFELVAKKHEQWTLTYVKPSKAETDVPENAAELIGQRRRWLNGSFAASVYALVNFYKIYQSDHGIIRLFFLHIQALFNAVQLVFTWFSLANLWLTFSIIIDLLPSQGIVIGGNPIIHWINQGLKWIYLVFLALQFVLALGNRPKGERMAYSATLWIYAALALYLLVCSFWLTGLSFKAIPQALSEHKSFIQTFLSPPLGPLMAAMTATFGIYFFASLLYCDPMHMFSSFFQYLLLAPSFINVLNVYAFCNLHDVSWGTKGSDKNEALPSLKSRTAIGADAPIVDDTTNTQEDVDAAFQETVTRALTKIVVKNTREKPTMDDDNKTFRTRLVAAWMLSNAALAIGIENIHGWLDITSPNITGKFIHKWLDEMALKRNAYFSVLLYFTFGLAFVRFLGCLYYWAGLHLSRGFRRLFRLN</sequence>
<dbReference type="GO" id="GO:0006031">
    <property type="term" value="P:chitin biosynthetic process"/>
    <property type="evidence" value="ECO:0007669"/>
    <property type="project" value="UniProtKB-UniRule"/>
</dbReference>
<keyword evidence="8 13" id="KW-0472">Membrane</keyword>
<evidence type="ECO:0000256" key="8">
    <source>
        <dbReference type="ARBA" id="ARBA00023136"/>
    </source>
</evidence>
<comment type="catalytic activity">
    <reaction evidence="12 13">
        <text>[(1-&gt;4)-N-acetyl-beta-D-glucosaminyl](n) + UDP-N-acetyl-alpha-D-glucosamine = [(1-&gt;4)-N-acetyl-beta-D-glucosaminyl](n+1) + UDP + H(+)</text>
        <dbReference type="Rhea" id="RHEA:16637"/>
        <dbReference type="Rhea" id="RHEA-COMP:9593"/>
        <dbReference type="Rhea" id="RHEA-COMP:9595"/>
        <dbReference type="ChEBI" id="CHEBI:15378"/>
        <dbReference type="ChEBI" id="CHEBI:17029"/>
        <dbReference type="ChEBI" id="CHEBI:57705"/>
        <dbReference type="ChEBI" id="CHEBI:58223"/>
        <dbReference type="EC" id="2.4.1.16"/>
    </reaction>
</comment>
<evidence type="ECO:0000256" key="2">
    <source>
        <dbReference type="ARBA" id="ARBA00012543"/>
    </source>
</evidence>
<feature type="transmembrane region" description="Helical" evidence="13">
    <location>
        <begin position="544"/>
        <end position="566"/>
    </location>
</feature>
<proteinExistence type="inferred from homology"/>
<dbReference type="PANTHER" id="PTHR22914">
    <property type="entry name" value="CHITIN SYNTHASE"/>
    <property type="match status" value="1"/>
</dbReference>
<dbReference type="EMBL" id="MU150259">
    <property type="protein sequence ID" value="KAF9463744.1"/>
    <property type="molecule type" value="Genomic_DNA"/>
</dbReference>
<keyword evidence="9 13" id="KW-0961">Cell wall biogenesis/degradation</keyword>
<feature type="transmembrane region" description="Helical" evidence="13">
    <location>
        <begin position="587"/>
        <end position="607"/>
    </location>
</feature>
<evidence type="ECO:0000256" key="9">
    <source>
        <dbReference type="ARBA" id="ARBA00023316"/>
    </source>
</evidence>
<feature type="transmembrane region" description="Helical" evidence="13">
    <location>
        <begin position="771"/>
        <end position="792"/>
    </location>
</feature>
<evidence type="ECO:0000256" key="1">
    <source>
        <dbReference type="ARBA" id="ARBA00004651"/>
    </source>
</evidence>
<evidence type="ECO:0000256" key="7">
    <source>
        <dbReference type="ARBA" id="ARBA00022989"/>
    </source>
</evidence>
<dbReference type="InterPro" id="IPR004835">
    <property type="entry name" value="Chitin_synth"/>
</dbReference>
<comment type="caution">
    <text evidence="15">The sequence shown here is derived from an EMBL/GenBank/DDBJ whole genome shotgun (WGS) entry which is preliminary data.</text>
</comment>
<dbReference type="Proteomes" id="UP000807353">
    <property type="component" value="Unassembled WGS sequence"/>
</dbReference>
<keyword evidence="5 13" id="KW-0808">Transferase</keyword>
<keyword evidence="16" id="KW-1185">Reference proteome</keyword>
<dbReference type="GO" id="GO:0030428">
    <property type="term" value="C:cell septum"/>
    <property type="evidence" value="ECO:0007669"/>
    <property type="project" value="TreeGrafter"/>
</dbReference>